<name>A0A4U5MGQ0_STECR</name>
<evidence type="ECO:0000256" key="1">
    <source>
        <dbReference type="SAM" id="Phobius"/>
    </source>
</evidence>
<evidence type="ECO:0000313" key="2">
    <source>
        <dbReference type="EMBL" id="TKR68446.1"/>
    </source>
</evidence>
<organism evidence="2 3">
    <name type="scientific">Steinernema carpocapsae</name>
    <name type="common">Entomopathogenic nematode</name>
    <dbReference type="NCBI Taxonomy" id="34508"/>
    <lineage>
        <taxon>Eukaryota</taxon>
        <taxon>Metazoa</taxon>
        <taxon>Ecdysozoa</taxon>
        <taxon>Nematoda</taxon>
        <taxon>Chromadorea</taxon>
        <taxon>Rhabditida</taxon>
        <taxon>Tylenchina</taxon>
        <taxon>Panagrolaimomorpha</taxon>
        <taxon>Strongyloidoidea</taxon>
        <taxon>Steinernematidae</taxon>
        <taxon>Steinernema</taxon>
    </lineage>
</organism>
<reference evidence="2 3" key="2">
    <citation type="journal article" date="2019" name="G3 (Bethesda)">
        <title>Hybrid Assembly of the Genome of the Entomopathogenic Nematode Steinernema carpocapsae Identifies the X-Chromosome.</title>
        <authorList>
            <person name="Serra L."/>
            <person name="Macchietto M."/>
            <person name="Macias-Munoz A."/>
            <person name="McGill C.J."/>
            <person name="Rodriguez I.M."/>
            <person name="Rodriguez B."/>
            <person name="Murad R."/>
            <person name="Mortazavi A."/>
        </authorList>
    </citation>
    <scope>NUCLEOTIDE SEQUENCE [LARGE SCALE GENOMIC DNA]</scope>
    <source>
        <strain evidence="2 3">ALL</strain>
    </source>
</reference>
<dbReference type="AlphaFoldDB" id="A0A4U5MGQ0"/>
<feature type="transmembrane region" description="Helical" evidence="1">
    <location>
        <begin position="36"/>
        <end position="55"/>
    </location>
</feature>
<dbReference type="OrthoDB" id="10462209at2759"/>
<accession>A0A4U5MGQ0</accession>
<evidence type="ECO:0000313" key="3">
    <source>
        <dbReference type="Proteomes" id="UP000298663"/>
    </source>
</evidence>
<dbReference type="EMBL" id="AZBU02000008">
    <property type="protein sequence ID" value="TKR68446.1"/>
    <property type="molecule type" value="Genomic_DNA"/>
</dbReference>
<comment type="caution">
    <text evidence="2">The sequence shown here is derived from an EMBL/GenBank/DDBJ whole genome shotgun (WGS) entry which is preliminary data.</text>
</comment>
<reference evidence="2 3" key="1">
    <citation type="journal article" date="2015" name="Genome Biol.">
        <title>Comparative genomics of Steinernema reveals deeply conserved gene regulatory networks.</title>
        <authorList>
            <person name="Dillman A.R."/>
            <person name="Macchietto M."/>
            <person name="Porter C.F."/>
            <person name="Rogers A."/>
            <person name="Williams B."/>
            <person name="Antoshechkin I."/>
            <person name="Lee M.M."/>
            <person name="Goodwin Z."/>
            <person name="Lu X."/>
            <person name="Lewis E.E."/>
            <person name="Goodrich-Blair H."/>
            <person name="Stock S.P."/>
            <person name="Adams B.J."/>
            <person name="Sternberg P.W."/>
            <person name="Mortazavi A."/>
        </authorList>
    </citation>
    <scope>NUCLEOTIDE SEQUENCE [LARGE SCALE GENOMIC DNA]</scope>
    <source>
        <strain evidence="2 3">ALL</strain>
    </source>
</reference>
<keyword evidence="1" id="KW-0812">Transmembrane</keyword>
<protein>
    <submittedName>
        <fullName evidence="2">Uncharacterized protein</fullName>
    </submittedName>
</protein>
<sequence>MNEESKSLIEVGVRAQIVTFETEEATFFGKLFRSSMMGVSLAGSMSVVFALCSVVREKFRRKVYLDDIRTPKTFEDQRWRLQESQERLISDDNETEDILINRETISRLSKPLIEID</sequence>
<keyword evidence="1" id="KW-1133">Transmembrane helix</keyword>
<keyword evidence="3" id="KW-1185">Reference proteome</keyword>
<dbReference type="Proteomes" id="UP000298663">
    <property type="component" value="Unassembled WGS sequence"/>
</dbReference>
<gene>
    <name evidence="2" type="ORF">L596_024430</name>
</gene>
<keyword evidence="1" id="KW-0472">Membrane</keyword>
<proteinExistence type="predicted"/>